<feature type="compositionally biased region" description="Polar residues" evidence="8">
    <location>
        <begin position="490"/>
        <end position="500"/>
    </location>
</feature>
<dbReference type="GO" id="GO:0051480">
    <property type="term" value="P:regulation of cytosolic calcium ion concentration"/>
    <property type="evidence" value="ECO:0007669"/>
    <property type="project" value="TreeGrafter"/>
</dbReference>
<feature type="transmembrane region" description="Helical" evidence="9">
    <location>
        <begin position="705"/>
        <end position="726"/>
    </location>
</feature>
<dbReference type="GO" id="GO:0034703">
    <property type="term" value="C:cation channel complex"/>
    <property type="evidence" value="ECO:0007669"/>
    <property type="project" value="TreeGrafter"/>
</dbReference>
<dbReference type="Proteomes" id="UP000650467">
    <property type="component" value="Unassembled WGS sequence"/>
</dbReference>
<evidence type="ECO:0000256" key="6">
    <source>
        <dbReference type="ARBA" id="ARBA00023136"/>
    </source>
</evidence>
<dbReference type="GO" id="GO:0015279">
    <property type="term" value="F:store-operated calcium channel activity"/>
    <property type="evidence" value="ECO:0007669"/>
    <property type="project" value="TreeGrafter"/>
</dbReference>
<feature type="domain" description="Ion transport" evidence="10">
    <location>
        <begin position="606"/>
        <end position="842"/>
    </location>
</feature>
<sequence>MKAEDYLQVAFSDDCEVYVLLVNERAAVPPWVESKFTKVSESKMAVKLEWHLPLHIKMMALMSQKLQTCTRAHLNVWRGKETCRAGRKYTFGGNEGRDTLADYTYIFAWRPLNTAARAGAELAGAGGLHHDVNRGAEESLRLLQRAQAELEVQAVGDELDAFGRTYGVYQECRRAVLDAGGDAAEQLRLLRPWYVTHDGLQLTAACAAKTVSLELVLVLIKQGAELDEAACRYLLNKVATNPESLHGAGFRDLRHLMLHYVYSRRRPLSSTLALAKVLDEVAVEKKAKYQEYTQLATTLRQLAMALVEKLDALEAAAAGAAGNEASAAAAAAAAAATSRAPAVTVAETVPAGTDGGFDIGEVREKPHICDDDDAYAGAYVGSEGGAVPAVAAAHVISGGVMARVVAAPAAAGSPPKAAASHRWGNGTGPAAAGDTSDDDADPDAAYAADDAAAAGRPAGGGGGVQAASLDDVLILPQHTPSVQGAGGQQHGPSSASAAPSLNDMSPLDLACETKDVDFVSTSVVQGYLQRWWVGVDYTATALQDYGKMLSYFDHHMTLRILQNGGFVGGLGMLAVRYFSYLVHFMLFSSRPFYDSPRGRWAFRLMCEAFFLYIFHSVQLADHQTFMWQHAVLVLHVASMIVDEIQELMAFYEGRPVVYFRDGFNIIEGITMVLLVCSGACKATTFVLTDGEDDSRYADLQTAADFLFNTASIFVWARLLQFMIPLYDGMGSLLMVISKMTIEVLKFALPGVVIMLGVAFTMYATYRGRGIPGMDSFWQVMLLLFRTFLGETMFDTLSDETSTLYIIYGNIVVLLYAIAAAVVLANLLIALISSHFEPERAQSQSRLQRADMVNSYNFMVRKQLLGAPFSLPLLVVTELLPSGLRAWAGDYGDGWNTYLVLPMDGLPMPPETRKERRYPKGSRELPYVIYLLTFYPLVMVVTWSAWLVLAPYCLAYFALYGYRNWLEVLRSTDPGEEAAEGDDESDRPLGNAAPPQVLKGIAGAALGGGSGRLQQISVTAAASAGAHAAAVTRANHAVAAPARPPSTRLHSASNKVRPGSATLGAKGAAAAATASTGFSLLGALRAALAWFLLGLEPRKRGKGSKLTGRRHKRQDKGAAATWQHEEYQPWDHQERAASLTWLTLNTLAYVTSRPVWLLLGLLLYVGALGGLLLLAWGGVYQWLWRVCYYSHWVLRGWVEGWFPALDQKPAAAPGGKQQQQHKAGEEQDGAVGLEAVVGLQWAKRLAQPPALSPADVRGAMRDAGLTEGDVALAVKGAGPHWKAVEKEALETEQLRRADKGLVRRLTAVIKAQMKATVREALVEAGVVLPAGPVP</sequence>
<evidence type="ECO:0000256" key="4">
    <source>
        <dbReference type="ARBA" id="ARBA00022989"/>
    </source>
</evidence>
<keyword evidence="12" id="KW-1185">Reference proteome</keyword>
<evidence type="ECO:0000256" key="8">
    <source>
        <dbReference type="SAM" id="MobiDB-lite"/>
    </source>
</evidence>
<organism evidence="11 12">
    <name type="scientific">Chlamydomonas incerta</name>
    <dbReference type="NCBI Taxonomy" id="51695"/>
    <lineage>
        <taxon>Eukaryota</taxon>
        <taxon>Viridiplantae</taxon>
        <taxon>Chlorophyta</taxon>
        <taxon>core chlorophytes</taxon>
        <taxon>Chlorophyceae</taxon>
        <taxon>CS clade</taxon>
        <taxon>Chlamydomonadales</taxon>
        <taxon>Chlamydomonadaceae</taxon>
        <taxon>Chlamydomonas</taxon>
    </lineage>
</organism>
<evidence type="ECO:0000256" key="9">
    <source>
        <dbReference type="SAM" id="Phobius"/>
    </source>
</evidence>
<evidence type="ECO:0000256" key="5">
    <source>
        <dbReference type="ARBA" id="ARBA00023065"/>
    </source>
</evidence>
<feature type="compositionally biased region" description="Basic residues" evidence="8">
    <location>
        <begin position="1100"/>
        <end position="1113"/>
    </location>
</feature>
<dbReference type="EMBL" id="JAEHOC010000007">
    <property type="protein sequence ID" value="KAG2440192.1"/>
    <property type="molecule type" value="Genomic_DNA"/>
</dbReference>
<accession>A0A835TAP6</accession>
<feature type="transmembrane region" description="Helical" evidence="9">
    <location>
        <begin position="600"/>
        <end position="620"/>
    </location>
</feature>
<dbReference type="OrthoDB" id="537858at2759"/>
<feature type="transmembrane region" description="Helical" evidence="9">
    <location>
        <begin position="1067"/>
        <end position="1094"/>
    </location>
</feature>
<keyword evidence="4 9" id="KW-1133">Transmembrane helix</keyword>
<proteinExistence type="predicted"/>
<feature type="region of interest" description="Disordered" evidence="8">
    <location>
        <begin position="1100"/>
        <end position="1120"/>
    </location>
</feature>
<evidence type="ECO:0000256" key="3">
    <source>
        <dbReference type="ARBA" id="ARBA00022692"/>
    </source>
</evidence>
<dbReference type="Pfam" id="PF00520">
    <property type="entry name" value="Ion_trans"/>
    <property type="match status" value="1"/>
</dbReference>
<feature type="region of interest" description="Disordered" evidence="8">
    <location>
        <begin position="412"/>
        <end position="443"/>
    </location>
</feature>
<keyword evidence="7" id="KW-0407">Ion channel</keyword>
<feature type="transmembrane region" description="Helical" evidence="9">
    <location>
        <begin position="805"/>
        <end position="831"/>
    </location>
</feature>
<dbReference type="Gene3D" id="1.10.287.70">
    <property type="match status" value="1"/>
</dbReference>
<dbReference type="GO" id="GO:0070679">
    <property type="term" value="F:inositol 1,4,5 trisphosphate binding"/>
    <property type="evidence" value="ECO:0007669"/>
    <property type="project" value="TreeGrafter"/>
</dbReference>
<keyword evidence="6 9" id="KW-0472">Membrane</keyword>
<dbReference type="InterPro" id="IPR002153">
    <property type="entry name" value="TRPC_channel"/>
</dbReference>
<keyword evidence="2" id="KW-0813">Transport</keyword>
<feature type="region of interest" description="Disordered" evidence="8">
    <location>
        <begin position="1034"/>
        <end position="1060"/>
    </location>
</feature>
<feature type="transmembrane region" description="Helical" evidence="9">
    <location>
        <begin position="746"/>
        <end position="764"/>
    </location>
</feature>
<comment type="subcellular location">
    <subcellularLocation>
        <location evidence="1">Membrane</location>
        <topology evidence="1">Multi-pass membrane protein</topology>
    </subcellularLocation>
</comment>
<dbReference type="GO" id="GO:0005886">
    <property type="term" value="C:plasma membrane"/>
    <property type="evidence" value="ECO:0007669"/>
    <property type="project" value="TreeGrafter"/>
</dbReference>
<feature type="region of interest" description="Disordered" evidence="8">
    <location>
        <begin position="478"/>
        <end position="500"/>
    </location>
</feature>
<comment type="caution">
    <text evidence="11">The sequence shown here is derived from an EMBL/GenBank/DDBJ whole genome shotgun (WGS) entry which is preliminary data.</text>
</comment>
<feature type="transmembrane region" description="Helical" evidence="9">
    <location>
        <begin position="566"/>
        <end position="588"/>
    </location>
</feature>
<dbReference type="PANTHER" id="PTHR10117">
    <property type="entry name" value="TRANSIENT RECEPTOR POTENTIAL CHANNEL"/>
    <property type="match status" value="1"/>
</dbReference>
<evidence type="ECO:0000313" key="11">
    <source>
        <dbReference type="EMBL" id="KAG2440192.1"/>
    </source>
</evidence>
<feature type="transmembrane region" description="Helical" evidence="9">
    <location>
        <begin position="1154"/>
        <end position="1183"/>
    </location>
</feature>
<name>A0A835TAP6_CHLIN</name>
<dbReference type="InterPro" id="IPR005821">
    <property type="entry name" value="Ion_trans_dom"/>
</dbReference>
<feature type="transmembrane region" description="Helical" evidence="9">
    <location>
        <begin position="926"/>
        <end position="958"/>
    </location>
</feature>
<evidence type="ECO:0000256" key="1">
    <source>
        <dbReference type="ARBA" id="ARBA00004141"/>
    </source>
</evidence>
<gene>
    <name evidence="11" type="ORF">HXX76_004304</name>
</gene>
<evidence type="ECO:0000256" key="2">
    <source>
        <dbReference type="ARBA" id="ARBA00022448"/>
    </source>
</evidence>
<keyword evidence="5" id="KW-0406">Ion transport</keyword>
<evidence type="ECO:0000256" key="7">
    <source>
        <dbReference type="ARBA" id="ARBA00023303"/>
    </source>
</evidence>
<evidence type="ECO:0000259" key="10">
    <source>
        <dbReference type="Pfam" id="PF00520"/>
    </source>
</evidence>
<protein>
    <recommendedName>
        <fullName evidence="10">Ion transport domain-containing protein</fullName>
    </recommendedName>
</protein>
<dbReference type="PANTHER" id="PTHR10117:SF54">
    <property type="entry name" value="TRANSIENT RECEPTOR POTENTIAL-GAMMA PROTEIN"/>
    <property type="match status" value="1"/>
</dbReference>
<keyword evidence="3 9" id="KW-0812">Transmembrane</keyword>
<reference evidence="11" key="1">
    <citation type="journal article" date="2020" name="bioRxiv">
        <title>Comparative genomics of Chlamydomonas.</title>
        <authorList>
            <person name="Craig R.J."/>
            <person name="Hasan A.R."/>
            <person name="Ness R.W."/>
            <person name="Keightley P.D."/>
        </authorList>
    </citation>
    <scope>NUCLEOTIDE SEQUENCE</scope>
    <source>
        <strain evidence="11">SAG 7.73</strain>
    </source>
</reference>
<evidence type="ECO:0000313" key="12">
    <source>
        <dbReference type="Proteomes" id="UP000650467"/>
    </source>
</evidence>